<keyword evidence="4 8" id="KW-0812">Transmembrane</keyword>
<evidence type="ECO:0000256" key="4">
    <source>
        <dbReference type="ARBA" id="ARBA00022692"/>
    </source>
</evidence>
<dbReference type="GO" id="GO:0044718">
    <property type="term" value="P:siderophore transmembrane transport"/>
    <property type="evidence" value="ECO:0007669"/>
    <property type="project" value="TreeGrafter"/>
</dbReference>
<dbReference type="InterPro" id="IPR036942">
    <property type="entry name" value="Beta-barrel_TonB_sf"/>
</dbReference>
<dbReference type="RefSeq" id="WP_245132957.1">
    <property type="nucleotide sequence ID" value="NZ_JALJEJ010000014.1"/>
</dbReference>
<dbReference type="AlphaFoldDB" id="A0A9X2BAJ5"/>
<protein>
    <submittedName>
        <fullName evidence="13">TonB-dependent receptor</fullName>
    </submittedName>
</protein>
<keyword evidence="6 8" id="KW-0472">Membrane</keyword>
<dbReference type="InterPro" id="IPR012910">
    <property type="entry name" value="Plug_dom"/>
</dbReference>
<evidence type="ECO:0000256" key="10">
    <source>
        <dbReference type="SAM" id="SignalP"/>
    </source>
</evidence>
<evidence type="ECO:0000256" key="8">
    <source>
        <dbReference type="PROSITE-ProRule" id="PRU01360"/>
    </source>
</evidence>
<keyword evidence="7 8" id="KW-0998">Cell outer membrane</keyword>
<feature type="chain" id="PRO_5040881388" evidence="10">
    <location>
        <begin position="21"/>
        <end position="693"/>
    </location>
</feature>
<keyword evidence="14" id="KW-1185">Reference proteome</keyword>
<dbReference type="InterPro" id="IPR039426">
    <property type="entry name" value="TonB-dep_rcpt-like"/>
</dbReference>
<sequence>MIKRFTFLALLLVVNLFASAQTKDTTADKQTHTLGTVEVRGYLDRRPMLNVPASVSVITQQQIKLQPELSLVSTLNTVAGVRMEERTPGSYRLSIRGSLLRSPFGVRDVKVYVDEFPLTDAGGNTYLNTIDFNAVKGLEILKGPDGSLFGANSGGVVVINAVPPIKDSTGYSFGLNGGSYGLLHQQAAVQQKFNNNLLSINQAFQSYDGYRDHSYMRRTYLQVADQWQYRPNSQLKFFSFYSDLNYQTPGGLTLAQYRNNPQASRPATATLPSAIQQNIGISTKILYGGISNSSQLNNRLKHVISVFGNHVDFANPFITNYEQRKENSLGLRTYLEWNAAKENPLNWKVNVGLEWQKTYSDINNYDNLAGVKGNPQTLDEVNTDQHVFFARYTATILKNLYAEAALSLNYYSYRFQNNYPIRQINFTNRDFSPELMPRVALSYQITQNFIWRTSVSRGYSTPTTAEVRPTDNVINTDLNAQTGTNYETGFRLRDAYDRFLFDASVFYYRVNDAIVRQLHPDETEYYVNAGTTRQPGFEFYGTYWVLPQNSTTFIRGLQLNEAFTYSPFKFGSYNVGGNNYSNNRLTGVPRTTSISSVQFLFPERISTFLQYNYTAKLPLNDANSAFASGYHLLQAKLMWTCLSGKKYRVEIYVGGDNLLNRHYSLGNDLNAVGNRYYNPAPLRNYYAGFNVRF</sequence>
<dbReference type="InterPro" id="IPR037066">
    <property type="entry name" value="Plug_dom_sf"/>
</dbReference>
<gene>
    <name evidence="13" type="ORF">MUY27_19455</name>
</gene>
<organism evidence="13 14">
    <name type="scientific">Mucilaginibacter straminoryzae</name>
    <dbReference type="NCBI Taxonomy" id="2932774"/>
    <lineage>
        <taxon>Bacteria</taxon>
        <taxon>Pseudomonadati</taxon>
        <taxon>Bacteroidota</taxon>
        <taxon>Sphingobacteriia</taxon>
        <taxon>Sphingobacteriales</taxon>
        <taxon>Sphingobacteriaceae</taxon>
        <taxon>Mucilaginibacter</taxon>
    </lineage>
</organism>
<dbReference type="GO" id="GO:0009279">
    <property type="term" value="C:cell outer membrane"/>
    <property type="evidence" value="ECO:0007669"/>
    <property type="project" value="UniProtKB-SubCell"/>
</dbReference>
<evidence type="ECO:0000259" key="11">
    <source>
        <dbReference type="Pfam" id="PF00593"/>
    </source>
</evidence>
<keyword evidence="13" id="KW-0675">Receptor</keyword>
<dbReference type="EMBL" id="JALJEJ010000014">
    <property type="protein sequence ID" value="MCJ8211904.1"/>
    <property type="molecule type" value="Genomic_DNA"/>
</dbReference>
<proteinExistence type="inferred from homology"/>
<evidence type="ECO:0000256" key="7">
    <source>
        <dbReference type="ARBA" id="ARBA00023237"/>
    </source>
</evidence>
<keyword evidence="5 9" id="KW-0798">TonB box</keyword>
<evidence type="ECO:0000256" key="2">
    <source>
        <dbReference type="ARBA" id="ARBA00022448"/>
    </source>
</evidence>
<keyword evidence="2 8" id="KW-0813">Transport</keyword>
<keyword evidence="10" id="KW-0732">Signal</keyword>
<dbReference type="InterPro" id="IPR000531">
    <property type="entry name" value="Beta-barrel_TonB"/>
</dbReference>
<dbReference type="Gene3D" id="2.40.170.20">
    <property type="entry name" value="TonB-dependent receptor, beta-barrel domain"/>
    <property type="match status" value="1"/>
</dbReference>
<dbReference type="Gene3D" id="2.170.130.10">
    <property type="entry name" value="TonB-dependent receptor, plug domain"/>
    <property type="match status" value="1"/>
</dbReference>
<evidence type="ECO:0000313" key="13">
    <source>
        <dbReference type="EMBL" id="MCJ8211904.1"/>
    </source>
</evidence>
<evidence type="ECO:0000256" key="9">
    <source>
        <dbReference type="RuleBase" id="RU003357"/>
    </source>
</evidence>
<comment type="caution">
    <text evidence="13">The sequence shown here is derived from an EMBL/GenBank/DDBJ whole genome shotgun (WGS) entry which is preliminary data.</text>
</comment>
<keyword evidence="3 8" id="KW-1134">Transmembrane beta strand</keyword>
<reference evidence="13" key="1">
    <citation type="submission" date="2022-04" db="EMBL/GenBank/DDBJ databases">
        <title>Mucilaginibacter sp. RS28 isolated from freshwater.</title>
        <authorList>
            <person name="Ko S.-R."/>
        </authorList>
    </citation>
    <scope>NUCLEOTIDE SEQUENCE</scope>
    <source>
        <strain evidence="13">RS28</strain>
    </source>
</reference>
<accession>A0A9X2BAJ5</accession>
<comment type="subcellular location">
    <subcellularLocation>
        <location evidence="1 8">Cell outer membrane</location>
        <topology evidence="1 8">Multi-pass membrane protein</topology>
    </subcellularLocation>
</comment>
<dbReference type="Proteomes" id="UP001139450">
    <property type="component" value="Unassembled WGS sequence"/>
</dbReference>
<evidence type="ECO:0000256" key="1">
    <source>
        <dbReference type="ARBA" id="ARBA00004571"/>
    </source>
</evidence>
<feature type="signal peptide" evidence="10">
    <location>
        <begin position="1"/>
        <end position="20"/>
    </location>
</feature>
<dbReference type="PANTHER" id="PTHR30069">
    <property type="entry name" value="TONB-DEPENDENT OUTER MEMBRANE RECEPTOR"/>
    <property type="match status" value="1"/>
</dbReference>
<evidence type="ECO:0000259" key="12">
    <source>
        <dbReference type="Pfam" id="PF07715"/>
    </source>
</evidence>
<dbReference type="PROSITE" id="PS52016">
    <property type="entry name" value="TONB_DEPENDENT_REC_3"/>
    <property type="match status" value="1"/>
</dbReference>
<dbReference type="Pfam" id="PF07715">
    <property type="entry name" value="Plug"/>
    <property type="match status" value="1"/>
</dbReference>
<dbReference type="GO" id="GO:0015344">
    <property type="term" value="F:siderophore uptake transmembrane transporter activity"/>
    <property type="evidence" value="ECO:0007669"/>
    <property type="project" value="TreeGrafter"/>
</dbReference>
<dbReference type="SUPFAM" id="SSF56935">
    <property type="entry name" value="Porins"/>
    <property type="match status" value="1"/>
</dbReference>
<dbReference type="PANTHER" id="PTHR30069:SF28">
    <property type="entry name" value="TONB-DEPENDENT RECEPTOR YNCD-RELATED"/>
    <property type="match status" value="1"/>
</dbReference>
<dbReference type="Pfam" id="PF00593">
    <property type="entry name" value="TonB_dep_Rec_b-barrel"/>
    <property type="match status" value="1"/>
</dbReference>
<evidence type="ECO:0000256" key="6">
    <source>
        <dbReference type="ARBA" id="ARBA00023136"/>
    </source>
</evidence>
<evidence type="ECO:0000256" key="5">
    <source>
        <dbReference type="ARBA" id="ARBA00023077"/>
    </source>
</evidence>
<evidence type="ECO:0000313" key="14">
    <source>
        <dbReference type="Proteomes" id="UP001139450"/>
    </source>
</evidence>
<name>A0A9X2BAJ5_9SPHI</name>
<comment type="similarity">
    <text evidence="8 9">Belongs to the TonB-dependent receptor family.</text>
</comment>
<feature type="domain" description="TonB-dependent receptor plug" evidence="12">
    <location>
        <begin position="49"/>
        <end position="156"/>
    </location>
</feature>
<evidence type="ECO:0000256" key="3">
    <source>
        <dbReference type="ARBA" id="ARBA00022452"/>
    </source>
</evidence>
<feature type="domain" description="TonB-dependent receptor-like beta-barrel" evidence="11">
    <location>
        <begin position="213"/>
        <end position="658"/>
    </location>
</feature>